<dbReference type="GeneID" id="5490855"/>
<dbReference type="RefSeq" id="XP_001594242.1">
    <property type="nucleotide sequence ID" value="XM_001594192.1"/>
</dbReference>
<keyword evidence="2" id="KW-1185">Reference proteome</keyword>
<accession>A7EFF8</accession>
<protein>
    <submittedName>
        <fullName evidence="1">Uncharacterized protein</fullName>
    </submittedName>
</protein>
<organism evidence="1 2">
    <name type="scientific">Sclerotinia sclerotiorum (strain ATCC 18683 / 1980 / Ss-1)</name>
    <name type="common">White mold</name>
    <name type="synonym">Whetzelinia sclerotiorum</name>
    <dbReference type="NCBI Taxonomy" id="665079"/>
    <lineage>
        <taxon>Eukaryota</taxon>
        <taxon>Fungi</taxon>
        <taxon>Dikarya</taxon>
        <taxon>Ascomycota</taxon>
        <taxon>Pezizomycotina</taxon>
        <taxon>Leotiomycetes</taxon>
        <taxon>Helotiales</taxon>
        <taxon>Sclerotiniaceae</taxon>
        <taxon>Sclerotinia</taxon>
    </lineage>
</organism>
<reference evidence="2" key="1">
    <citation type="journal article" date="2011" name="PLoS Genet.">
        <title>Genomic analysis of the necrotrophic fungal pathogens Sclerotinia sclerotiorum and Botrytis cinerea.</title>
        <authorList>
            <person name="Amselem J."/>
            <person name="Cuomo C.A."/>
            <person name="van Kan J.A."/>
            <person name="Viaud M."/>
            <person name="Benito E.P."/>
            <person name="Couloux A."/>
            <person name="Coutinho P.M."/>
            <person name="de Vries R.P."/>
            <person name="Dyer P.S."/>
            <person name="Fillinger S."/>
            <person name="Fournier E."/>
            <person name="Gout L."/>
            <person name="Hahn M."/>
            <person name="Kohn L."/>
            <person name="Lapalu N."/>
            <person name="Plummer K.M."/>
            <person name="Pradier J.M."/>
            <person name="Quevillon E."/>
            <person name="Sharon A."/>
            <person name="Simon A."/>
            <person name="ten Have A."/>
            <person name="Tudzynski B."/>
            <person name="Tudzynski P."/>
            <person name="Wincker P."/>
            <person name="Andrew M."/>
            <person name="Anthouard V."/>
            <person name="Beever R.E."/>
            <person name="Beffa R."/>
            <person name="Benoit I."/>
            <person name="Bouzid O."/>
            <person name="Brault B."/>
            <person name="Chen Z."/>
            <person name="Choquer M."/>
            <person name="Collemare J."/>
            <person name="Cotton P."/>
            <person name="Danchin E.G."/>
            <person name="Da Silva C."/>
            <person name="Gautier A."/>
            <person name="Giraud C."/>
            <person name="Giraud T."/>
            <person name="Gonzalez C."/>
            <person name="Grossetete S."/>
            <person name="Guldener U."/>
            <person name="Henrissat B."/>
            <person name="Howlett B.J."/>
            <person name="Kodira C."/>
            <person name="Kretschmer M."/>
            <person name="Lappartient A."/>
            <person name="Leroch M."/>
            <person name="Levis C."/>
            <person name="Mauceli E."/>
            <person name="Neuveglise C."/>
            <person name="Oeser B."/>
            <person name="Pearson M."/>
            <person name="Poulain J."/>
            <person name="Poussereau N."/>
            <person name="Quesneville H."/>
            <person name="Rascle C."/>
            <person name="Schumacher J."/>
            <person name="Segurens B."/>
            <person name="Sexton A."/>
            <person name="Silva E."/>
            <person name="Sirven C."/>
            <person name="Soanes D.M."/>
            <person name="Talbot N.J."/>
            <person name="Templeton M."/>
            <person name="Yandava C."/>
            <person name="Yarden O."/>
            <person name="Zeng Q."/>
            <person name="Rollins J.A."/>
            <person name="Lebrun M.H."/>
            <person name="Dickman M."/>
        </authorList>
    </citation>
    <scope>NUCLEOTIDE SEQUENCE [LARGE SCALE GENOMIC DNA]</scope>
    <source>
        <strain evidence="2">ATCC 18683 / 1980 / Ss-1</strain>
    </source>
</reference>
<evidence type="ECO:0000313" key="2">
    <source>
        <dbReference type="Proteomes" id="UP000001312"/>
    </source>
</evidence>
<sequence length="43" mass="4931">MKGPSIRYSHVRRRYEGVWTGNSDGAFVRGEKRYPFVVADDGI</sequence>
<dbReference type="EMBL" id="CH476625">
    <property type="protein sequence ID" value="EDO01574.1"/>
    <property type="molecule type" value="Genomic_DNA"/>
</dbReference>
<proteinExistence type="predicted"/>
<evidence type="ECO:0000313" key="1">
    <source>
        <dbReference type="EMBL" id="EDO01574.1"/>
    </source>
</evidence>
<dbReference type="HOGENOM" id="CLU_3242421_0_0_1"/>
<dbReference type="AlphaFoldDB" id="A7EFF8"/>
<dbReference type="KEGG" id="ssl:SS1G_04049"/>
<name>A7EFF8_SCLS1</name>
<dbReference type="InParanoid" id="A7EFF8"/>
<dbReference type="Proteomes" id="UP000001312">
    <property type="component" value="Unassembled WGS sequence"/>
</dbReference>
<gene>
    <name evidence="1" type="ORF">SS1G_04049</name>
</gene>